<dbReference type="Proteomes" id="UP000054270">
    <property type="component" value="Unassembled WGS sequence"/>
</dbReference>
<sequence>MQLCRLTAAWPVRSVCFAAACGIHPNFLSAFNSEARIQPLRDILWDNAMSAFCAAIIPWTTCEIIELLFHFCAMAMRMSVLLPRNRYRKSMPRPLPSRGVASVSEMELRTTSLATNV</sequence>
<dbReference type="EMBL" id="KN817632">
    <property type="protein sequence ID" value="KJA15898.1"/>
    <property type="molecule type" value="Genomic_DNA"/>
</dbReference>
<evidence type="ECO:0000313" key="2">
    <source>
        <dbReference type="Proteomes" id="UP000054270"/>
    </source>
</evidence>
<dbReference type="AlphaFoldDB" id="A0A0D2LYD9"/>
<gene>
    <name evidence="1" type="ORF">HYPSUDRAFT_47952</name>
</gene>
<accession>A0A0D2LYD9</accession>
<protein>
    <submittedName>
        <fullName evidence="1">Uncharacterized protein</fullName>
    </submittedName>
</protein>
<keyword evidence="2" id="KW-1185">Reference proteome</keyword>
<evidence type="ECO:0000313" key="1">
    <source>
        <dbReference type="EMBL" id="KJA15898.1"/>
    </source>
</evidence>
<proteinExistence type="predicted"/>
<name>A0A0D2LYD9_HYPSF</name>
<organism evidence="1 2">
    <name type="scientific">Hypholoma sublateritium (strain FD-334 SS-4)</name>
    <dbReference type="NCBI Taxonomy" id="945553"/>
    <lineage>
        <taxon>Eukaryota</taxon>
        <taxon>Fungi</taxon>
        <taxon>Dikarya</taxon>
        <taxon>Basidiomycota</taxon>
        <taxon>Agaricomycotina</taxon>
        <taxon>Agaricomycetes</taxon>
        <taxon>Agaricomycetidae</taxon>
        <taxon>Agaricales</taxon>
        <taxon>Agaricineae</taxon>
        <taxon>Strophariaceae</taxon>
        <taxon>Hypholoma</taxon>
    </lineage>
</organism>
<reference evidence="2" key="1">
    <citation type="submission" date="2014-04" db="EMBL/GenBank/DDBJ databases">
        <title>Evolutionary Origins and Diversification of the Mycorrhizal Mutualists.</title>
        <authorList>
            <consortium name="DOE Joint Genome Institute"/>
            <consortium name="Mycorrhizal Genomics Consortium"/>
            <person name="Kohler A."/>
            <person name="Kuo A."/>
            <person name="Nagy L.G."/>
            <person name="Floudas D."/>
            <person name="Copeland A."/>
            <person name="Barry K.W."/>
            <person name="Cichocki N."/>
            <person name="Veneault-Fourrey C."/>
            <person name="LaButti K."/>
            <person name="Lindquist E.A."/>
            <person name="Lipzen A."/>
            <person name="Lundell T."/>
            <person name="Morin E."/>
            <person name="Murat C."/>
            <person name="Riley R."/>
            <person name="Ohm R."/>
            <person name="Sun H."/>
            <person name="Tunlid A."/>
            <person name="Henrissat B."/>
            <person name="Grigoriev I.V."/>
            <person name="Hibbett D.S."/>
            <person name="Martin F."/>
        </authorList>
    </citation>
    <scope>NUCLEOTIDE SEQUENCE [LARGE SCALE GENOMIC DNA]</scope>
    <source>
        <strain evidence="2">FD-334 SS-4</strain>
    </source>
</reference>